<feature type="transmembrane region" description="Helical" evidence="10">
    <location>
        <begin position="125"/>
        <end position="147"/>
    </location>
</feature>
<dbReference type="InterPro" id="IPR036259">
    <property type="entry name" value="MFS_trans_sf"/>
</dbReference>
<organism evidence="12 13">
    <name type="scientific">Paracandidimonas soli</name>
    <dbReference type="NCBI Taxonomy" id="1917182"/>
    <lineage>
        <taxon>Bacteria</taxon>
        <taxon>Pseudomonadati</taxon>
        <taxon>Pseudomonadota</taxon>
        <taxon>Betaproteobacteria</taxon>
        <taxon>Burkholderiales</taxon>
        <taxon>Alcaligenaceae</taxon>
        <taxon>Paracandidimonas</taxon>
    </lineage>
</organism>
<evidence type="ECO:0000259" key="11">
    <source>
        <dbReference type="PROSITE" id="PS50850"/>
    </source>
</evidence>
<dbReference type="SUPFAM" id="SSF103473">
    <property type="entry name" value="MFS general substrate transporter"/>
    <property type="match status" value="1"/>
</dbReference>
<feature type="transmembrane region" description="Helical" evidence="10">
    <location>
        <begin position="220"/>
        <end position="239"/>
    </location>
</feature>
<dbReference type="PROSITE" id="PS50850">
    <property type="entry name" value="MFS"/>
    <property type="match status" value="1"/>
</dbReference>
<feature type="compositionally biased region" description="Low complexity" evidence="9">
    <location>
        <begin position="1"/>
        <end position="20"/>
    </location>
</feature>
<feature type="transmembrane region" description="Helical" evidence="10">
    <location>
        <begin position="245"/>
        <end position="270"/>
    </location>
</feature>
<keyword evidence="6 10" id="KW-0812">Transmembrane</keyword>
<dbReference type="InterPro" id="IPR004638">
    <property type="entry name" value="EmrB-like"/>
</dbReference>
<feature type="transmembrane region" description="Helical" evidence="10">
    <location>
        <begin position="379"/>
        <end position="400"/>
    </location>
</feature>
<feature type="transmembrane region" description="Helical" evidence="10">
    <location>
        <begin position="186"/>
        <end position="208"/>
    </location>
</feature>
<keyword evidence="5" id="KW-0997">Cell inner membrane</keyword>
<dbReference type="RefSeq" id="WP_243650950.1">
    <property type="nucleotide sequence ID" value="NZ_JBHRVM010000001.1"/>
</dbReference>
<dbReference type="GO" id="GO:0005886">
    <property type="term" value="C:plasma membrane"/>
    <property type="evidence" value="ECO:0007669"/>
    <property type="project" value="UniProtKB-SubCell"/>
</dbReference>
<feature type="transmembrane region" description="Helical" evidence="10">
    <location>
        <begin position="421"/>
        <end position="439"/>
    </location>
</feature>
<feature type="transmembrane region" description="Helical" evidence="10">
    <location>
        <begin position="72"/>
        <end position="91"/>
    </location>
</feature>
<feature type="transmembrane region" description="Helical" evidence="10">
    <location>
        <begin position="159"/>
        <end position="180"/>
    </location>
</feature>
<dbReference type="GO" id="GO:0015721">
    <property type="term" value="P:bile acid and bile salt transport"/>
    <property type="evidence" value="ECO:0007669"/>
    <property type="project" value="UniProtKB-ARBA"/>
</dbReference>
<dbReference type="Gene3D" id="1.20.1250.20">
    <property type="entry name" value="MFS general substrate transporter like domains"/>
    <property type="match status" value="1"/>
</dbReference>
<comment type="caution">
    <text evidence="12">The sequence shown here is derived from an EMBL/GenBank/DDBJ whole genome shotgun (WGS) entry which is preliminary data.</text>
</comment>
<dbReference type="Proteomes" id="UP000294692">
    <property type="component" value="Unassembled WGS sequence"/>
</dbReference>
<dbReference type="GO" id="GO:0022857">
    <property type="term" value="F:transmembrane transporter activity"/>
    <property type="evidence" value="ECO:0007669"/>
    <property type="project" value="InterPro"/>
</dbReference>
<evidence type="ECO:0000256" key="10">
    <source>
        <dbReference type="SAM" id="Phobius"/>
    </source>
</evidence>
<evidence type="ECO:0000256" key="7">
    <source>
        <dbReference type="ARBA" id="ARBA00022989"/>
    </source>
</evidence>
<dbReference type="PANTHER" id="PTHR42718:SF9">
    <property type="entry name" value="MAJOR FACILITATOR SUPERFAMILY MULTIDRUG TRANSPORTER MFSC"/>
    <property type="match status" value="1"/>
</dbReference>
<evidence type="ECO:0000256" key="2">
    <source>
        <dbReference type="ARBA" id="ARBA00008537"/>
    </source>
</evidence>
<evidence type="ECO:0000256" key="6">
    <source>
        <dbReference type="ARBA" id="ARBA00022692"/>
    </source>
</evidence>
<reference evidence="12 13" key="1">
    <citation type="submission" date="2019-03" db="EMBL/GenBank/DDBJ databases">
        <title>Genomic Encyclopedia of Type Strains, Phase IV (KMG-IV): sequencing the most valuable type-strain genomes for metagenomic binning, comparative biology and taxonomic classification.</title>
        <authorList>
            <person name="Goeker M."/>
        </authorList>
    </citation>
    <scope>NUCLEOTIDE SEQUENCE [LARGE SCALE GENOMIC DNA]</scope>
    <source>
        <strain evidence="12 13">DSM 100048</strain>
    </source>
</reference>
<gene>
    <name evidence="12" type="ORF">EV686_11536</name>
</gene>
<evidence type="ECO:0000256" key="4">
    <source>
        <dbReference type="ARBA" id="ARBA00022475"/>
    </source>
</evidence>
<sequence length="536" mass="57182">MSTNASAQPASAPEPQAQPSGTYPPLEGATRIIGSVALSTAVFMNVLDTSIANVSIPTISGDLGVSTSQGTWVITSFAVANAITVPLTGWLTQRFGQVRLFLISTLLFVLASWLCGFSPSLEALIVFRVLQGAVAGPMIPLSQALMLASFPKAKAGMALAVWSMTTLVAPVAGPLLGGWISDNYSWPWIFYINVPVGLLAAWISWRIYSKRESVTRKLPIDKVGLALLVVWVGALQILLDKGKELDWFASSTIILLACVAVVAFVFFLIWELTDAHPVVDLRLFKERNFSVGAITLAVAYGVFFGNVVLLPLWLQSNMGYTATYAGLVTAPVGLLAILLTPIIGKMLATRDPRYLVTFAFIVFALVCFMRAGFNTQTDVRTLMIPTIIQGAAMAAFFVPLTSITLSSIEPWRIPAASGLSNFLRLTAGAFGTSIATTLWENRATLHHAQLTETARPGQQAFDHTLQTLNGLGMSDHQALSAIDGLINAQAFTMSAVDVFYASAVIFLLLTGLVWLARPKSAARSGGGASEAAAGAH</sequence>
<evidence type="ECO:0000256" key="1">
    <source>
        <dbReference type="ARBA" id="ARBA00004429"/>
    </source>
</evidence>
<evidence type="ECO:0000313" key="13">
    <source>
        <dbReference type="Proteomes" id="UP000294692"/>
    </source>
</evidence>
<name>A0A4R3UNJ7_9BURK</name>
<evidence type="ECO:0000256" key="5">
    <source>
        <dbReference type="ARBA" id="ARBA00022519"/>
    </source>
</evidence>
<feature type="transmembrane region" description="Helical" evidence="10">
    <location>
        <begin position="498"/>
        <end position="516"/>
    </location>
</feature>
<accession>A0A4R3UNJ7</accession>
<feature type="domain" description="Major facilitator superfamily (MFS) profile" evidence="11">
    <location>
        <begin position="34"/>
        <end position="521"/>
    </location>
</feature>
<dbReference type="FunFam" id="1.20.1720.10:FF:000002">
    <property type="entry name" value="Multidrug resistance protein B"/>
    <property type="match status" value="1"/>
</dbReference>
<proteinExistence type="inferred from homology"/>
<dbReference type="CDD" id="cd17503">
    <property type="entry name" value="MFS_LmrB_MDR_like"/>
    <property type="match status" value="1"/>
</dbReference>
<dbReference type="InterPro" id="IPR020846">
    <property type="entry name" value="MFS_dom"/>
</dbReference>
<keyword evidence="4" id="KW-1003">Cell membrane</keyword>
<dbReference type="Gene3D" id="1.20.1720.10">
    <property type="entry name" value="Multidrug resistance protein D"/>
    <property type="match status" value="1"/>
</dbReference>
<comment type="similarity">
    <text evidence="2">Belongs to the major facilitator superfamily. EmrB family.</text>
</comment>
<comment type="subcellular location">
    <subcellularLocation>
        <location evidence="1">Cell inner membrane</location>
        <topology evidence="1">Multi-pass membrane protein</topology>
    </subcellularLocation>
</comment>
<keyword evidence="3" id="KW-0813">Transport</keyword>
<feature type="transmembrane region" description="Helical" evidence="10">
    <location>
        <begin position="98"/>
        <end position="119"/>
    </location>
</feature>
<keyword evidence="7 10" id="KW-1133">Transmembrane helix</keyword>
<dbReference type="GO" id="GO:1990961">
    <property type="term" value="P:xenobiotic detoxification by transmembrane export across the plasma membrane"/>
    <property type="evidence" value="ECO:0007669"/>
    <property type="project" value="UniProtKB-ARBA"/>
</dbReference>
<evidence type="ECO:0000256" key="9">
    <source>
        <dbReference type="SAM" id="MobiDB-lite"/>
    </source>
</evidence>
<keyword evidence="8 10" id="KW-0472">Membrane</keyword>
<dbReference type="EMBL" id="SMBX01000015">
    <property type="protein sequence ID" value="TCU92247.1"/>
    <property type="molecule type" value="Genomic_DNA"/>
</dbReference>
<evidence type="ECO:0000256" key="3">
    <source>
        <dbReference type="ARBA" id="ARBA00022448"/>
    </source>
</evidence>
<keyword evidence="13" id="KW-1185">Reference proteome</keyword>
<evidence type="ECO:0000313" key="12">
    <source>
        <dbReference type="EMBL" id="TCU92247.1"/>
    </source>
</evidence>
<dbReference type="AlphaFoldDB" id="A0A4R3UNJ7"/>
<evidence type="ECO:0000256" key="8">
    <source>
        <dbReference type="ARBA" id="ARBA00023136"/>
    </source>
</evidence>
<dbReference type="NCBIfam" id="TIGR00711">
    <property type="entry name" value="efflux_EmrB"/>
    <property type="match status" value="1"/>
</dbReference>
<feature type="transmembrane region" description="Helical" evidence="10">
    <location>
        <begin position="354"/>
        <end position="373"/>
    </location>
</feature>
<feature type="transmembrane region" description="Helical" evidence="10">
    <location>
        <begin position="320"/>
        <end position="342"/>
    </location>
</feature>
<feature type="transmembrane region" description="Helical" evidence="10">
    <location>
        <begin position="291"/>
        <end position="314"/>
    </location>
</feature>
<dbReference type="Pfam" id="PF07690">
    <property type="entry name" value="MFS_1"/>
    <property type="match status" value="1"/>
</dbReference>
<dbReference type="InterPro" id="IPR011701">
    <property type="entry name" value="MFS"/>
</dbReference>
<protein>
    <submittedName>
        <fullName evidence="12">DHA2 family multidrug resistance protein</fullName>
    </submittedName>
</protein>
<dbReference type="PANTHER" id="PTHR42718">
    <property type="entry name" value="MAJOR FACILITATOR SUPERFAMILY MULTIDRUG TRANSPORTER MFSC"/>
    <property type="match status" value="1"/>
</dbReference>
<feature type="region of interest" description="Disordered" evidence="9">
    <location>
        <begin position="1"/>
        <end position="23"/>
    </location>
</feature>